<feature type="chain" id="PRO_5023087434" description="HEAT repeat protein" evidence="1">
    <location>
        <begin position="35"/>
        <end position="400"/>
    </location>
</feature>
<evidence type="ECO:0000256" key="1">
    <source>
        <dbReference type="SAM" id="SignalP"/>
    </source>
</evidence>
<evidence type="ECO:0000313" key="3">
    <source>
        <dbReference type="Proteomes" id="UP000315010"/>
    </source>
</evidence>
<evidence type="ECO:0008006" key="4">
    <source>
        <dbReference type="Google" id="ProtNLM"/>
    </source>
</evidence>
<organism evidence="2 3">
    <name type="scientific">Novipirellula herctigrandis</name>
    <dbReference type="NCBI Taxonomy" id="2527986"/>
    <lineage>
        <taxon>Bacteria</taxon>
        <taxon>Pseudomonadati</taxon>
        <taxon>Planctomycetota</taxon>
        <taxon>Planctomycetia</taxon>
        <taxon>Pirellulales</taxon>
        <taxon>Pirellulaceae</taxon>
        <taxon>Novipirellula</taxon>
    </lineage>
</organism>
<reference evidence="2 3" key="1">
    <citation type="submission" date="2019-02" db="EMBL/GenBank/DDBJ databases">
        <title>Deep-cultivation of Planctomycetes and their phenomic and genomic characterization uncovers novel biology.</title>
        <authorList>
            <person name="Wiegand S."/>
            <person name="Jogler M."/>
            <person name="Boedeker C."/>
            <person name="Pinto D."/>
            <person name="Vollmers J."/>
            <person name="Rivas-Marin E."/>
            <person name="Kohn T."/>
            <person name="Peeters S.H."/>
            <person name="Heuer A."/>
            <person name="Rast P."/>
            <person name="Oberbeckmann S."/>
            <person name="Bunk B."/>
            <person name="Jeske O."/>
            <person name="Meyerdierks A."/>
            <person name="Storesund J.E."/>
            <person name="Kallscheuer N."/>
            <person name="Luecker S."/>
            <person name="Lage O.M."/>
            <person name="Pohl T."/>
            <person name="Merkel B.J."/>
            <person name="Hornburger P."/>
            <person name="Mueller R.-W."/>
            <person name="Bruemmer F."/>
            <person name="Labrenz M."/>
            <person name="Spormann A.M."/>
            <person name="Op Den Camp H."/>
            <person name="Overmann J."/>
            <person name="Amann R."/>
            <person name="Jetten M.S.M."/>
            <person name="Mascher T."/>
            <person name="Medema M.H."/>
            <person name="Devos D.P."/>
            <person name="Kaster A.-K."/>
            <person name="Ovreas L."/>
            <person name="Rohde M."/>
            <person name="Galperin M.Y."/>
            <person name="Jogler C."/>
        </authorList>
    </citation>
    <scope>NUCLEOTIDE SEQUENCE [LARGE SCALE GENOMIC DNA]</scope>
    <source>
        <strain evidence="2 3">CA13</strain>
    </source>
</reference>
<proteinExistence type="predicted"/>
<dbReference type="AlphaFoldDB" id="A0A5C5ZDP8"/>
<feature type="signal peptide" evidence="1">
    <location>
        <begin position="1"/>
        <end position="34"/>
    </location>
</feature>
<sequence precursor="true">MVTFKPNLFLPTVHVCAAVSLFAVFACFPLPALAEDIGEQKIDTAQIALWVKQLGANKFAERESAAAHLADLGLDAIPVLQEASEQTADAEVRLRAGKLIRQLTEGDMRAHIEAFLAGKDVSFDGWNRVAMLMGDSIGVRELFVEIMLAHPEVTKSLAGASRDRYVAMEVAVGRVSSRMYEQFQPATRADIVALLLPAIDAAVPVSESNESLLLSILRQSEGSRLHRDMQLSGPIDELVGIWVNRSSLANREEMIFFAMNWQLPSVLPIAEKTLVESTAANTIATALQAISQYGDRDDTELVAHFLDDTRLIASQSIVAGDISETMIGDAAMITIARLLYNGPITEMGFPSDEKHPLQGFILEEIGYSKANPDDRKAIRKRIDELVDAERKRRAGELDQS</sequence>
<keyword evidence="3" id="KW-1185">Reference proteome</keyword>
<name>A0A5C5ZDP8_9BACT</name>
<dbReference type="EMBL" id="SJPJ01000001">
    <property type="protein sequence ID" value="TWT84961.1"/>
    <property type="molecule type" value="Genomic_DNA"/>
</dbReference>
<dbReference type="Proteomes" id="UP000315010">
    <property type="component" value="Unassembled WGS sequence"/>
</dbReference>
<accession>A0A5C5ZDP8</accession>
<protein>
    <recommendedName>
        <fullName evidence="4">HEAT repeat protein</fullName>
    </recommendedName>
</protein>
<comment type="caution">
    <text evidence="2">The sequence shown here is derived from an EMBL/GenBank/DDBJ whole genome shotgun (WGS) entry which is preliminary data.</text>
</comment>
<gene>
    <name evidence="2" type="ORF">CA13_64430</name>
</gene>
<dbReference type="PROSITE" id="PS51257">
    <property type="entry name" value="PROKAR_LIPOPROTEIN"/>
    <property type="match status" value="1"/>
</dbReference>
<evidence type="ECO:0000313" key="2">
    <source>
        <dbReference type="EMBL" id="TWT84961.1"/>
    </source>
</evidence>
<keyword evidence="1" id="KW-0732">Signal</keyword>